<keyword evidence="2" id="KW-0677">Repeat</keyword>
<dbReference type="PANTHER" id="PTHR15897:SF2">
    <property type="entry name" value="ANKYRIN REPEAT AND MYND DOMAIN-CONTAINING PROTEIN 1"/>
    <property type="match status" value="1"/>
</dbReference>
<feature type="region of interest" description="Disordered" evidence="7">
    <location>
        <begin position="547"/>
        <end position="566"/>
    </location>
</feature>
<dbReference type="InterPro" id="IPR053064">
    <property type="entry name" value="Ankyrin-MYND_domain-protein"/>
</dbReference>
<dbReference type="Gene3D" id="6.10.140.2220">
    <property type="match status" value="1"/>
</dbReference>
<dbReference type="Pfam" id="PF01753">
    <property type="entry name" value="zf-MYND"/>
    <property type="match status" value="1"/>
</dbReference>
<feature type="repeat" description="ANK" evidence="5">
    <location>
        <begin position="190"/>
        <end position="222"/>
    </location>
</feature>
<evidence type="ECO:0000256" key="3">
    <source>
        <dbReference type="ARBA" id="ARBA00022771"/>
    </source>
</evidence>
<evidence type="ECO:0000256" key="1">
    <source>
        <dbReference type="ARBA" id="ARBA00022723"/>
    </source>
</evidence>
<comment type="caution">
    <text evidence="9">The sequence shown here is derived from an EMBL/GenBank/DDBJ whole genome shotgun (WGS) entry which is preliminary data.</text>
</comment>
<feature type="repeat" description="ANK" evidence="5">
    <location>
        <begin position="513"/>
        <end position="549"/>
    </location>
</feature>
<feature type="region of interest" description="Disordered" evidence="7">
    <location>
        <begin position="133"/>
        <end position="155"/>
    </location>
</feature>
<dbReference type="AlphaFoldDB" id="A0AAV7JZ04"/>
<dbReference type="SMART" id="SM00698">
    <property type="entry name" value="MORN"/>
    <property type="match status" value="4"/>
</dbReference>
<dbReference type="InterPro" id="IPR036770">
    <property type="entry name" value="Ankyrin_rpt-contain_sf"/>
</dbReference>
<dbReference type="InterPro" id="IPR003409">
    <property type="entry name" value="MORN"/>
</dbReference>
<keyword evidence="10" id="KW-1185">Reference proteome</keyword>
<dbReference type="Proteomes" id="UP001165289">
    <property type="component" value="Unassembled WGS sequence"/>
</dbReference>
<dbReference type="PANTHER" id="PTHR15897">
    <property type="entry name" value="ANKYRIN REPEAT AND MYND DOMAIN PROTEIN 1"/>
    <property type="match status" value="1"/>
</dbReference>
<evidence type="ECO:0000313" key="10">
    <source>
        <dbReference type="Proteomes" id="UP001165289"/>
    </source>
</evidence>
<dbReference type="PROSITE" id="PS50088">
    <property type="entry name" value="ANK_REPEAT"/>
    <property type="match status" value="4"/>
</dbReference>
<protein>
    <submittedName>
        <fullName evidence="9">Ankyrin repeat and MYND domain-containing protein 1-like isoform X9</fullName>
    </submittedName>
</protein>
<feature type="compositionally biased region" description="Polar residues" evidence="7">
    <location>
        <begin position="330"/>
        <end position="346"/>
    </location>
</feature>
<evidence type="ECO:0000259" key="8">
    <source>
        <dbReference type="PROSITE" id="PS50865"/>
    </source>
</evidence>
<evidence type="ECO:0000256" key="4">
    <source>
        <dbReference type="ARBA" id="ARBA00022833"/>
    </source>
</evidence>
<evidence type="ECO:0000256" key="2">
    <source>
        <dbReference type="ARBA" id="ARBA00022737"/>
    </source>
</evidence>
<feature type="region of interest" description="Disordered" evidence="7">
    <location>
        <begin position="783"/>
        <end position="803"/>
    </location>
</feature>
<dbReference type="InterPro" id="IPR002893">
    <property type="entry name" value="Znf_MYND"/>
</dbReference>
<evidence type="ECO:0000256" key="6">
    <source>
        <dbReference type="PROSITE-ProRule" id="PRU00134"/>
    </source>
</evidence>
<dbReference type="SUPFAM" id="SSF82185">
    <property type="entry name" value="Histone H3 K4-specific methyltransferase SET7/9 N-terminal domain"/>
    <property type="match status" value="1"/>
</dbReference>
<accession>A0AAV7JZ04</accession>
<feature type="domain" description="MYND-type" evidence="8">
    <location>
        <begin position="858"/>
        <end position="898"/>
    </location>
</feature>
<reference evidence="9 10" key="1">
    <citation type="journal article" date="2023" name="BMC Biol.">
        <title>The compact genome of the sponge Oopsacas minuta (Hexactinellida) is lacking key metazoan core genes.</title>
        <authorList>
            <person name="Santini S."/>
            <person name="Schenkelaars Q."/>
            <person name="Jourda C."/>
            <person name="Duchesne M."/>
            <person name="Belahbib H."/>
            <person name="Rocher C."/>
            <person name="Selva M."/>
            <person name="Riesgo A."/>
            <person name="Vervoort M."/>
            <person name="Leys S.P."/>
            <person name="Kodjabachian L."/>
            <person name="Le Bivic A."/>
            <person name="Borchiellini C."/>
            <person name="Claverie J.M."/>
            <person name="Renard E."/>
        </authorList>
    </citation>
    <scope>NUCLEOTIDE SEQUENCE [LARGE SCALE GENOMIC DNA]</scope>
    <source>
        <strain evidence="9">SPO-2</strain>
    </source>
</reference>
<proteinExistence type="predicted"/>
<dbReference type="PROSITE" id="PS01360">
    <property type="entry name" value="ZF_MYND_1"/>
    <property type="match status" value="1"/>
</dbReference>
<evidence type="ECO:0000256" key="7">
    <source>
        <dbReference type="SAM" id="MobiDB-lite"/>
    </source>
</evidence>
<organism evidence="9 10">
    <name type="scientific">Oopsacas minuta</name>
    <dbReference type="NCBI Taxonomy" id="111878"/>
    <lineage>
        <taxon>Eukaryota</taxon>
        <taxon>Metazoa</taxon>
        <taxon>Porifera</taxon>
        <taxon>Hexactinellida</taxon>
        <taxon>Hexasterophora</taxon>
        <taxon>Lyssacinosida</taxon>
        <taxon>Leucopsacidae</taxon>
        <taxon>Oopsacas</taxon>
    </lineage>
</organism>
<dbReference type="SUPFAM" id="SSF48403">
    <property type="entry name" value="Ankyrin repeat"/>
    <property type="match status" value="2"/>
</dbReference>
<keyword evidence="1" id="KW-0479">Metal-binding</keyword>
<name>A0AAV7JZ04_9METZ</name>
<dbReference type="Gene3D" id="2.20.110.10">
    <property type="entry name" value="Histone H3 K4-specific methyltransferase SET7/9 N-terminal domain"/>
    <property type="match status" value="2"/>
</dbReference>
<gene>
    <name evidence="9" type="ORF">LOD99_2957</name>
</gene>
<feature type="compositionally biased region" description="Basic residues" evidence="7">
    <location>
        <begin position="786"/>
        <end position="803"/>
    </location>
</feature>
<keyword evidence="3 6" id="KW-0863">Zinc-finger</keyword>
<keyword evidence="4" id="KW-0862">Zinc</keyword>
<dbReference type="PROSITE" id="PS50865">
    <property type="entry name" value="ZF_MYND_2"/>
    <property type="match status" value="1"/>
</dbReference>
<dbReference type="PROSITE" id="PS50297">
    <property type="entry name" value="ANK_REP_REGION"/>
    <property type="match status" value="1"/>
</dbReference>
<dbReference type="Gene3D" id="1.25.40.20">
    <property type="entry name" value="Ankyrin repeat-containing domain"/>
    <property type="match status" value="2"/>
</dbReference>
<feature type="compositionally biased region" description="Basic and acidic residues" evidence="7">
    <location>
        <begin position="313"/>
        <end position="322"/>
    </location>
</feature>
<sequence length="923" mass="102963">MNIHKVQSSWSDGSSYRGDMKNELRHGYGVHIWNNGERYEGEYVEDKREGEGTYYWPSGARYVGGFVGNKKYGKGVMYLESGNRFEGNYSNDERNGEGTLYYPDGYVDKGYWLGDHLTRLLFNIPEAGPGYQATDDLDTPDLKSRGTSAPKGPLERESQKLIQAAVNGDIHCLETILKARNVYVNVVDSYGHSALLAASIHGHSSAICLLLDEGGHINLLSDEGFSPLSATFHRLYLLQNCPVLNVHQGCLTTRSGIQCSDSSSTPTIIYNAELDTLTPSSPSDISLGDEPLLRDVYTTPRFFLGRRSTALDDKESSNEDIRGLYPESDGNPNTRLVSAPEQTTDNSCKIQNKPILKKTKDEVDTGEDSNILINEDLDSQNNTKTEVRTPQLISQGWLRNPDSISTSRMSLPQESGDRLCDLVSASDSVSIHLMEREPKLPSLSSNSSPIKPSIVQNLENTIDLLLRCSADLNTAVFPLPAIFYPVLAGDINITCRLIQAGADLNVRLDTQQGGSGLLHLLATQQDTHCALGLVKLLLEGGADTNMRERNEDDDTMTNSDSSLPIPLPGRNEGYHGNSPLHILASRMCDSPEISSLAGLLLNHGADPNVVCKGHSPLSLAVLNNNQNMIHLLLEHDVDLNLPLGAGIGNVLCIVTSLRSQSLRAVQKSIRLFKSLVDSGASVLLPVEVKQGVALGTVVDFAISAFQEDKRCSELPFHSMTRIERQRYLSRSKLLKYVTNSFRKAVRLDGIKISQQKLFETQKSLNEIMNFDFTNLSEQFDEDDKKTKIKHKQRHKSRSPQRIHGKVKDKEKHIETETKIESLKDNTTGEVFTIANHKSKVENFTELKMSMEFTAQKYCEYCCKSINVKLKQCNRCHTVYFCSRTCKMRSWEAWHRRECLVIEIRKPNTVKFQEQPVVTLKTTN</sequence>
<feature type="repeat" description="ANK" evidence="5">
    <location>
        <begin position="575"/>
        <end position="612"/>
    </location>
</feature>
<feature type="region of interest" description="Disordered" evidence="7">
    <location>
        <begin position="313"/>
        <end position="346"/>
    </location>
</feature>
<dbReference type="SMART" id="SM00248">
    <property type="entry name" value="ANK"/>
    <property type="match status" value="5"/>
</dbReference>
<dbReference type="InterPro" id="IPR002110">
    <property type="entry name" value="Ankyrin_rpt"/>
</dbReference>
<dbReference type="EMBL" id="JAKMXF010000233">
    <property type="protein sequence ID" value="KAI6654111.1"/>
    <property type="molecule type" value="Genomic_DNA"/>
</dbReference>
<dbReference type="Pfam" id="PF02493">
    <property type="entry name" value="MORN"/>
    <property type="match status" value="4"/>
</dbReference>
<feature type="repeat" description="ANK" evidence="5">
    <location>
        <begin position="612"/>
        <end position="640"/>
    </location>
</feature>
<dbReference type="GO" id="GO:0008270">
    <property type="term" value="F:zinc ion binding"/>
    <property type="evidence" value="ECO:0007669"/>
    <property type="project" value="UniProtKB-KW"/>
</dbReference>
<dbReference type="Pfam" id="PF12796">
    <property type="entry name" value="Ank_2"/>
    <property type="match status" value="1"/>
</dbReference>
<dbReference type="SUPFAM" id="SSF144232">
    <property type="entry name" value="HIT/MYND zinc finger-like"/>
    <property type="match status" value="1"/>
</dbReference>
<keyword evidence="5" id="KW-0040">ANK repeat</keyword>
<evidence type="ECO:0000313" key="9">
    <source>
        <dbReference type="EMBL" id="KAI6654111.1"/>
    </source>
</evidence>
<evidence type="ECO:0000256" key="5">
    <source>
        <dbReference type="PROSITE-ProRule" id="PRU00023"/>
    </source>
</evidence>